<feature type="compositionally biased region" description="Polar residues" evidence="1">
    <location>
        <begin position="33"/>
        <end position="44"/>
    </location>
</feature>
<accession>A0A0E9TWL2</accession>
<name>A0A0E9TWL2_ANGAN</name>
<organism evidence="2">
    <name type="scientific">Anguilla anguilla</name>
    <name type="common">European freshwater eel</name>
    <name type="synonym">Muraena anguilla</name>
    <dbReference type="NCBI Taxonomy" id="7936"/>
    <lineage>
        <taxon>Eukaryota</taxon>
        <taxon>Metazoa</taxon>
        <taxon>Chordata</taxon>
        <taxon>Craniata</taxon>
        <taxon>Vertebrata</taxon>
        <taxon>Euteleostomi</taxon>
        <taxon>Actinopterygii</taxon>
        <taxon>Neopterygii</taxon>
        <taxon>Teleostei</taxon>
        <taxon>Anguilliformes</taxon>
        <taxon>Anguillidae</taxon>
        <taxon>Anguilla</taxon>
    </lineage>
</organism>
<dbReference type="EMBL" id="GBXM01051287">
    <property type="protein sequence ID" value="JAH57290.1"/>
    <property type="molecule type" value="Transcribed_RNA"/>
</dbReference>
<dbReference type="AlphaFoldDB" id="A0A0E9TWL2"/>
<reference evidence="2" key="2">
    <citation type="journal article" date="2015" name="Fish Shellfish Immunol.">
        <title>Early steps in the European eel (Anguilla anguilla)-Vibrio vulnificus interaction in the gills: Role of the RtxA13 toxin.</title>
        <authorList>
            <person name="Callol A."/>
            <person name="Pajuelo D."/>
            <person name="Ebbesson L."/>
            <person name="Teles M."/>
            <person name="MacKenzie S."/>
            <person name="Amaro C."/>
        </authorList>
    </citation>
    <scope>NUCLEOTIDE SEQUENCE</scope>
</reference>
<evidence type="ECO:0000313" key="2">
    <source>
        <dbReference type="EMBL" id="JAH57290.1"/>
    </source>
</evidence>
<proteinExistence type="predicted"/>
<feature type="region of interest" description="Disordered" evidence="1">
    <location>
        <begin position="1"/>
        <end position="44"/>
    </location>
</feature>
<protein>
    <submittedName>
        <fullName evidence="2">Uncharacterized protein</fullName>
    </submittedName>
</protein>
<reference evidence="2" key="1">
    <citation type="submission" date="2014-11" db="EMBL/GenBank/DDBJ databases">
        <authorList>
            <person name="Amaro Gonzalez C."/>
        </authorList>
    </citation>
    <scope>NUCLEOTIDE SEQUENCE</scope>
</reference>
<sequence length="44" mass="4570">MKPSSSSSSVGGPRPITSCPEKPTSRLIGSHWLTASPSGSRVCR</sequence>
<evidence type="ECO:0000256" key="1">
    <source>
        <dbReference type="SAM" id="MobiDB-lite"/>
    </source>
</evidence>